<dbReference type="AlphaFoldDB" id="A0A7W3XZ13"/>
<name>A0A7W3XZ13_9ACTN</name>
<dbReference type="Gene3D" id="1.10.260.40">
    <property type="entry name" value="lambda repressor-like DNA-binding domains"/>
    <property type="match status" value="1"/>
</dbReference>
<comment type="caution">
    <text evidence="2">The sequence shown here is derived from an EMBL/GenBank/DDBJ whole genome shotgun (WGS) entry which is preliminary data.</text>
</comment>
<dbReference type="PROSITE" id="PS50943">
    <property type="entry name" value="HTH_CROC1"/>
    <property type="match status" value="1"/>
</dbReference>
<gene>
    <name evidence="2" type="ORF">FOE67_24325</name>
</gene>
<evidence type="ECO:0000313" key="2">
    <source>
        <dbReference type="EMBL" id="MBB0232523.1"/>
    </source>
</evidence>
<dbReference type="EMBL" id="VKHS01000990">
    <property type="protein sequence ID" value="MBB0232523.1"/>
    <property type="molecule type" value="Genomic_DNA"/>
</dbReference>
<dbReference type="InterPro" id="IPR010982">
    <property type="entry name" value="Lambda_DNA-bd_dom_sf"/>
</dbReference>
<dbReference type="InterPro" id="IPR001387">
    <property type="entry name" value="Cro/C1-type_HTH"/>
</dbReference>
<organism evidence="2 3">
    <name type="scientific">Streptomyces calidiresistens</name>
    <dbReference type="NCBI Taxonomy" id="1485586"/>
    <lineage>
        <taxon>Bacteria</taxon>
        <taxon>Bacillati</taxon>
        <taxon>Actinomycetota</taxon>
        <taxon>Actinomycetes</taxon>
        <taxon>Kitasatosporales</taxon>
        <taxon>Streptomycetaceae</taxon>
        <taxon>Streptomyces</taxon>
    </lineage>
</organism>
<dbReference type="GO" id="GO:0003677">
    <property type="term" value="F:DNA binding"/>
    <property type="evidence" value="ECO:0007669"/>
    <property type="project" value="InterPro"/>
</dbReference>
<dbReference type="Pfam" id="PF13560">
    <property type="entry name" value="HTH_31"/>
    <property type="match status" value="1"/>
</dbReference>
<accession>A0A7W3XZ13</accession>
<keyword evidence="3" id="KW-1185">Reference proteome</keyword>
<reference evidence="3" key="1">
    <citation type="submission" date="2019-10" db="EMBL/GenBank/DDBJ databases">
        <title>Streptomyces sp. nov., a novel actinobacterium isolated from alkaline environment.</title>
        <authorList>
            <person name="Golinska P."/>
        </authorList>
    </citation>
    <scope>NUCLEOTIDE SEQUENCE [LARGE SCALE GENOMIC DNA]</scope>
    <source>
        <strain evidence="3">DSM 42108</strain>
    </source>
</reference>
<dbReference type="SUPFAM" id="SSF47413">
    <property type="entry name" value="lambda repressor-like DNA-binding domains"/>
    <property type="match status" value="1"/>
</dbReference>
<evidence type="ECO:0000259" key="1">
    <source>
        <dbReference type="PROSITE" id="PS50943"/>
    </source>
</evidence>
<protein>
    <submittedName>
        <fullName evidence="2">Helix-turn-helix domain-containing protein</fullName>
    </submittedName>
</protein>
<dbReference type="Proteomes" id="UP000530234">
    <property type="component" value="Unassembled WGS sequence"/>
</dbReference>
<proteinExistence type="predicted"/>
<dbReference type="SMART" id="SM00530">
    <property type="entry name" value="HTH_XRE"/>
    <property type="match status" value="1"/>
</dbReference>
<dbReference type="RefSeq" id="WP_182667051.1">
    <property type="nucleotide sequence ID" value="NZ_VKHS01000990.1"/>
</dbReference>
<sequence length="101" mass="10933">MHQARRPPKDPLDHDPDAVRAAREAAGLTRTALAREVGVSLSLMSEIESGTRNCTPERMAEIARVLGVDPDLLARSPRVVPCPRCEGVGRVLEPRQEVSAA</sequence>
<feature type="domain" description="HTH cro/C1-type" evidence="1">
    <location>
        <begin position="19"/>
        <end position="73"/>
    </location>
</feature>
<evidence type="ECO:0000313" key="3">
    <source>
        <dbReference type="Proteomes" id="UP000530234"/>
    </source>
</evidence>
<dbReference type="CDD" id="cd00093">
    <property type="entry name" value="HTH_XRE"/>
    <property type="match status" value="1"/>
</dbReference>